<dbReference type="Pfam" id="PF01663">
    <property type="entry name" value="Phosphodiest"/>
    <property type="match status" value="1"/>
</dbReference>
<protein>
    <submittedName>
        <fullName evidence="2">Phosphodiesterase</fullName>
    </submittedName>
</protein>
<feature type="signal peptide" evidence="1">
    <location>
        <begin position="1"/>
        <end position="21"/>
    </location>
</feature>
<feature type="chain" id="PRO_5002412865" evidence="1">
    <location>
        <begin position="22"/>
        <end position="419"/>
    </location>
</feature>
<evidence type="ECO:0000313" key="2">
    <source>
        <dbReference type="EMBL" id="AKC85661.1"/>
    </source>
</evidence>
<organism evidence="2 3">
    <name type="scientific">Pseudoxanthomonas suwonensis</name>
    <dbReference type="NCBI Taxonomy" id="314722"/>
    <lineage>
        <taxon>Bacteria</taxon>
        <taxon>Pseudomonadati</taxon>
        <taxon>Pseudomonadota</taxon>
        <taxon>Gammaproteobacteria</taxon>
        <taxon>Lysobacterales</taxon>
        <taxon>Lysobacteraceae</taxon>
        <taxon>Pseudoxanthomonas</taxon>
    </lineage>
</organism>
<sequence length="419" mass="44950">MSGRLVRLACLVLLLSPAACAAPALRPDSASAATGPAPLLLVSIDGLRADALGRGDTPNLDRLAASGVRAQWMRPSYPVLTFPNHYTLATGLRPDRHGVIHNSMNDAVLGRFVVADKEAGRVPDWWQGVPLWTSAEHAGIATGVWAWPGAAAPRDGILPRYRREFDATVPLPARMEQVAGWLLAPDGPRPGLLAVYLENVDGAGHDHGPQAPETRAAIRAVDAALGDLLARFDRAGLDDRVNVVVVSDHGMADVPEGHYLAVEDMAAMAEAEVVGIGQVIGLVPRPGQESTVEARLLGRHAHYECWRKADIPARLHYGRHPRVPPIVCQMDEGWNALPRTTVQRRNADGSHDRGAHGYDPDSPAMRAVFIAHGPAFRTGTVLPPFDNVDVYPLLARLLGIEAQPNDGDPGTLLPALREP</sequence>
<evidence type="ECO:0000313" key="3">
    <source>
        <dbReference type="Proteomes" id="UP000033067"/>
    </source>
</evidence>
<dbReference type="OrthoDB" id="9771966at2"/>
<name>A0A0E3ULQ0_9GAMM</name>
<dbReference type="PANTHER" id="PTHR10151">
    <property type="entry name" value="ECTONUCLEOTIDE PYROPHOSPHATASE/PHOSPHODIESTERASE"/>
    <property type="match status" value="1"/>
</dbReference>
<accession>A0A0E3ULQ0</accession>
<dbReference type="Proteomes" id="UP000033067">
    <property type="component" value="Chromosome"/>
</dbReference>
<keyword evidence="1" id="KW-0732">Signal</keyword>
<dbReference type="EMBL" id="CP011144">
    <property type="protein sequence ID" value="AKC85661.1"/>
    <property type="molecule type" value="Genomic_DNA"/>
</dbReference>
<evidence type="ECO:0000256" key="1">
    <source>
        <dbReference type="SAM" id="SignalP"/>
    </source>
</evidence>
<dbReference type="KEGG" id="psuw:WQ53_01650"/>
<dbReference type="CDD" id="cd16018">
    <property type="entry name" value="Enpp"/>
    <property type="match status" value="1"/>
</dbReference>
<proteinExistence type="predicted"/>
<gene>
    <name evidence="2" type="ORF">WQ53_01650</name>
</gene>
<dbReference type="Gene3D" id="3.30.1360.180">
    <property type="match status" value="1"/>
</dbReference>
<reference evidence="2 3" key="1">
    <citation type="journal article" date="2015" name="Genome Announc.">
        <title>Complete Genome Sequence of Pseudoxanthomonas suwonensis Strain J1, a Cellulose-Degrading Bacterium Isolated from Leaf- and Wood-Enriched Soil.</title>
        <authorList>
            <person name="Hou L."/>
            <person name="Jiang J."/>
            <person name="Xu Z."/>
            <person name="Zhou Y."/>
            <person name="Leung F.C."/>
        </authorList>
    </citation>
    <scope>NUCLEOTIDE SEQUENCE [LARGE SCALE GENOMIC DNA]</scope>
    <source>
        <strain evidence="2 3">J1</strain>
    </source>
</reference>
<keyword evidence="3" id="KW-1185">Reference proteome</keyword>
<dbReference type="PANTHER" id="PTHR10151:SF120">
    <property type="entry name" value="BIS(5'-ADENOSYL)-TRIPHOSPHATASE"/>
    <property type="match status" value="1"/>
</dbReference>
<dbReference type="PATRIC" id="fig|314722.6.peg.348"/>
<dbReference type="GO" id="GO:0016787">
    <property type="term" value="F:hydrolase activity"/>
    <property type="evidence" value="ECO:0007669"/>
    <property type="project" value="UniProtKB-ARBA"/>
</dbReference>
<dbReference type="RefSeq" id="WP_052629775.1">
    <property type="nucleotide sequence ID" value="NZ_CP011144.1"/>
</dbReference>
<dbReference type="InterPro" id="IPR017850">
    <property type="entry name" value="Alkaline_phosphatase_core_sf"/>
</dbReference>
<dbReference type="Gene3D" id="3.40.720.10">
    <property type="entry name" value="Alkaline Phosphatase, subunit A"/>
    <property type="match status" value="1"/>
</dbReference>
<dbReference type="SUPFAM" id="SSF53649">
    <property type="entry name" value="Alkaline phosphatase-like"/>
    <property type="match status" value="1"/>
</dbReference>
<dbReference type="AlphaFoldDB" id="A0A0E3ULQ0"/>
<dbReference type="InterPro" id="IPR002591">
    <property type="entry name" value="Phosphodiest/P_Trfase"/>
</dbReference>